<dbReference type="FunFam" id="2.130.10.10:FF:000421">
    <property type="entry name" value="PAN2-PAN3 deadenylation complex catalytic subunit PAN2"/>
    <property type="match status" value="1"/>
</dbReference>
<accession>A0AAN9V7Z8</accession>
<reference evidence="2 3" key="1">
    <citation type="submission" date="2024-03" db="EMBL/GenBank/DDBJ databases">
        <title>The genome assembly and annotation of the cricket Gryllus longicercus Weissman &amp; Gray.</title>
        <authorList>
            <person name="Szrajer S."/>
            <person name="Gray D."/>
            <person name="Ylla G."/>
        </authorList>
    </citation>
    <scope>NUCLEOTIDE SEQUENCE [LARGE SCALE GENOMIC DNA]</scope>
    <source>
        <strain evidence="2">DAG 2021-001</strain>
        <tissue evidence="2">Whole body minus gut</tissue>
    </source>
</reference>
<proteinExistence type="predicted"/>
<dbReference type="Gene3D" id="2.130.10.10">
    <property type="entry name" value="YVTN repeat-like/Quinoprotein amine dehydrogenase"/>
    <property type="match status" value="1"/>
</dbReference>
<dbReference type="Pfam" id="PF20770">
    <property type="entry name" value="PAN2_N"/>
    <property type="match status" value="1"/>
</dbReference>
<protein>
    <recommendedName>
        <fullName evidence="1">PAN2-PAN3 deadenylation complex catalytic subunit PAN2 N-terminal domain-containing protein</fullName>
    </recommendedName>
</protein>
<dbReference type="GO" id="GO:0004535">
    <property type="term" value="F:poly(A)-specific ribonuclease activity"/>
    <property type="evidence" value="ECO:0007669"/>
    <property type="project" value="TreeGrafter"/>
</dbReference>
<dbReference type="InterPro" id="IPR050785">
    <property type="entry name" value="PAN2-PAN3_catalytic_subunit"/>
</dbReference>
<feature type="domain" description="PAN2-PAN3 deadenylation complex catalytic subunit PAN2 N-terminal" evidence="1">
    <location>
        <begin position="61"/>
        <end position="357"/>
    </location>
</feature>
<dbReference type="InterPro" id="IPR015943">
    <property type="entry name" value="WD40/YVTN_repeat-like_dom_sf"/>
</dbReference>
<dbReference type="AlphaFoldDB" id="A0AAN9V7Z8"/>
<evidence type="ECO:0000313" key="2">
    <source>
        <dbReference type="EMBL" id="KAK7791445.1"/>
    </source>
</evidence>
<evidence type="ECO:0000259" key="1">
    <source>
        <dbReference type="Pfam" id="PF20770"/>
    </source>
</evidence>
<gene>
    <name evidence="2" type="ORF">R5R35_010929</name>
</gene>
<dbReference type="GO" id="GO:0031251">
    <property type="term" value="C:PAN complex"/>
    <property type="evidence" value="ECO:0007669"/>
    <property type="project" value="TreeGrafter"/>
</dbReference>
<name>A0AAN9V7Z8_9ORTH</name>
<comment type="caution">
    <text evidence="2">The sequence shown here is derived from an EMBL/GenBank/DDBJ whole genome shotgun (WGS) entry which is preliminary data.</text>
</comment>
<dbReference type="InterPro" id="IPR036322">
    <property type="entry name" value="WD40_repeat_dom_sf"/>
</dbReference>
<dbReference type="InterPro" id="IPR048841">
    <property type="entry name" value="PAN2_N"/>
</dbReference>
<keyword evidence="3" id="KW-1185">Reference proteome</keyword>
<dbReference type="Proteomes" id="UP001378592">
    <property type="component" value="Unassembled WGS sequence"/>
</dbReference>
<dbReference type="PANTHER" id="PTHR15728:SF0">
    <property type="entry name" value="PAN2-PAN3 DEADENYLATION COMPLEX CATALYTIC SUBUNIT PAN2"/>
    <property type="match status" value="1"/>
</dbReference>
<sequence>MEYPGISHFDHALGPPPNEILLYGDTATSYEVQGDSYDLPTNDFVSTSPHFGHDYGGEFHETRTVFADGGERFGATTVTFDRQEELVWVGNQGGHVTSYYGPGMQKHTSFRVHNTQEVRQIASLDDSILALTQNSLRCQMRRGIPLFTHGSDNMVDMLCLLQIAPDIVLMGGHQEKIIEFNLNECQETGEHSTSSSGCAILRQHGRFICAGDPSGRIELRALNSLKIEHILDAHSGSLSDFDVHGNTLVTCGFSKRQGGLSVDRFLMVYDLRMMRAITPIQLMLDPLLLRFLPSFSSRLAIVSGIGQMQLVDTVAIAQQPDLYHINTGGVMCLSFDVSSSCQYLIFGDAAGTVHLYTSNAHAAMFNTFSQETEFADPVESLPPMSIDDMDSPIASIPLPYPVHGTTLLSDWPEELVQRTYRKTPPIDPEILCTMKMQGTIGYAPNPYSSRRNQMRLQYLKRAAYHL</sequence>
<organism evidence="2 3">
    <name type="scientific">Gryllus longicercus</name>
    <dbReference type="NCBI Taxonomy" id="2509291"/>
    <lineage>
        <taxon>Eukaryota</taxon>
        <taxon>Metazoa</taxon>
        <taxon>Ecdysozoa</taxon>
        <taxon>Arthropoda</taxon>
        <taxon>Hexapoda</taxon>
        <taxon>Insecta</taxon>
        <taxon>Pterygota</taxon>
        <taxon>Neoptera</taxon>
        <taxon>Polyneoptera</taxon>
        <taxon>Orthoptera</taxon>
        <taxon>Ensifera</taxon>
        <taxon>Gryllidea</taxon>
        <taxon>Grylloidea</taxon>
        <taxon>Gryllidae</taxon>
        <taxon>Gryllinae</taxon>
        <taxon>Gryllus</taxon>
    </lineage>
</organism>
<dbReference type="GO" id="GO:0000289">
    <property type="term" value="P:nuclear-transcribed mRNA poly(A) tail shortening"/>
    <property type="evidence" value="ECO:0007669"/>
    <property type="project" value="TreeGrafter"/>
</dbReference>
<dbReference type="EMBL" id="JAZDUA010000536">
    <property type="protein sequence ID" value="KAK7791445.1"/>
    <property type="molecule type" value="Genomic_DNA"/>
</dbReference>
<dbReference type="PANTHER" id="PTHR15728">
    <property type="entry name" value="DEADENYLATION COMPLEX CATALYTIC SUBUNIT PAN2"/>
    <property type="match status" value="1"/>
</dbReference>
<evidence type="ECO:0000313" key="3">
    <source>
        <dbReference type="Proteomes" id="UP001378592"/>
    </source>
</evidence>
<dbReference type="GO" id="GO:0000932">
    <property type="term" value="C:P-body"/>
    <property type="evidence" value="ECO:0007669"/>
    <property type="project" value="TreeGrafter"/>
</dbReference>
<dbReference type="SUPFAM" id="SSF50978">
    <property type="entry name" value="WD40 repeat-like"/>
    <property type="match status" value="1"/>
</dbReference>